<dbReference type="AlphaFoldDB" id="A0AAQ4EY03"/>
<proteinExistence type="predicted"/>
<evidence type="ECO:0000313" key="2">
    <source>
        <dbReference type="EMBL" id="KAK8779611.1"/>
    </source>
</evidence>
<keyword evidence="3" id="KW-1185">Reference proteome</keyword>
<evidence type="ECO:0000313" key="3">
    <source>
        <dbReference type="Proteomes" id="UP001321473"/>
    </source>
</evidence>
<gene>
    <name evidence="2" type="ORF">V5799_019050</name>
</gene>
<sequence length="75" mass="7984">MLAFDLALLHIRQYLAAGAQLKMSNGTDAPAWPGTAAGLPFSSPPGRHRGFMGGRETEMMEGRDRGVSSNQGPIK</sequence>
<name>A0AAQ4EY03_AMBAM</name>
<feature type="region of interest" description="Disordered" evidence="1">
    <location>
        <begin position="34"/>
        <end position="75"/>
    </location>
</feature>
<evidence type="ECO:0000256" key="1">
    <source>
        <dbReference type="SAM" id="MobiDB-lite"/>
    </source>
</evidence>
<comment type="caution">
    <text evidence="2">The sequence shown here is derived from an EMBL/GenBank/DDBJ whole genome shotgun (WGS) entry which is preliminary data.</text>
</comment>
<dbReference type="Proteomes" id="UP001321473">
    <property type="component" value="Unassembled WGS sequence"/>
</dbReference>
<reference evidence="2 3" key="1">
    <citation type="journal article" date="2023" name="Arcadia Sci">
        <title>De novo assembly of a long-read Amblyomma americanum tick genome.</title>
        <authorList>
            <person name="Chou S."/>
            <person name="Poskanzer K.E."/>
            <person name="Rollins M."/>
            <person name="Thuy-Boun P.S."/>
        </authorList>
    </citation>
    <scope>NUCLEOTIDE SEQUENCE [LARGE SCALE GENOMIC DNA]</scope>
    <source>
        <strain evidence="2">F_SG_1</strain>
        <tissue evidence="2">Salivary glands</tissue>
    </source>
</reference>
<protein>
    <submittedName>
        <fullName evidence="2">Uncharacterized protein</fullName>
    </submittedName>
</protein>
<feature type="compositionally biased region" description="Basic and acidic residues" evidence="1">
    <location>
        <begin position="55"/>
        <end position="66"/>
    </location>
</feature>
<dbReference type="EMBL" id="JARKHS020009634">
    <property type="protein sequence ID" value="KAK8779611.1"/>
    <property type="molecule type" value="Genomic_DNA"/>
</dbReference>
<organism evidence="2 3">
    <name type="scientific">Amblyomma americanum</name>
    <name type="common">Lone star tick</name>
    <dbReference type="NCBI Taxonomy" id="6943"/>
    <lineage>
        <taxon>Eukaryota</taxon>
        <taxon>Metazoa</taxon>
        <taxon>Ecdysozoa</taxon>
        <taxon>Arthropoda</taxon>
        <taxon>Chelicerata</taxon>
        <taxon>Arachnida</taxon>
        <taxon>Acari</taxon>
        <taxon>Parasitiformes</taxon>
        <taxon>Ixodida</taxon>
        <taxon>Ixodoidea</taxon>
        <taxon>Ixodidae</taxon>
        <taxon>Amblyomminae</taxon>
        <taxon>Amblyomma</taxon>
    </lineage>
</organism>
<accession>A0AAQ4EY03</accession>